<reference evidence="1 2" key="1">
    <citation type="journal article" date="2008" name="PLoS ONE">
        <title>Genome sequence of the saprophyte Leptospira biflexa provides insights into the evolution of Leptospira and the pathogenesis of leptospirosis.</title>
        <authorList>
            <person name="Picardeau M."/>
            <person name="Bulach D.M."/>
            <person name="Bouchier C."/>
            <person name="Zuerner R.L."/>
            <person name="Zidane N."/>
            <person name="Wilson P.J."/>
            <person name="Creno S."/>
            <person name="Kuczek E.S."/>
            <person name="Bommezzadri S."/>
            <person name="Davis J.C."/>
            <person name="McGrath A."/>
            <person name="Johnson M.J."/>
            <person name="Boursaux-Eude C."/>
            <person name="Seemann T."/>
            <person name="Rouy Z."/>
            <person name="Coppel R.L."/>
            <person name="Rood J.I."/>
            <person name="Lajus A."/>
            <person name="Davies J.K."/>
            <person name="Medigue C."/>
            <person name="Adler B."/>
        </authorList>
    </citation>
    <scope>NUCLEOTIDE SEQUENCE [LARGE SCALE GENOMIC DNA]</scope>
    <source>
        <strain evidence="2">Patoc 1 / ATCC 23582 / Paris</strain>
    </source>
</reference>
<name>B0SQ56_LEPBP</name>
<evidence type="ECO:0000313" key="1">
    <source>
        <dbReference type="EMBL" id="ABZ99208.1"/>
    </source>
</evidence>
<accession>B0SQ56</accession>
<gene>
    <name evidence="1" type="ordered locus">LEPBI_I3143</name>
</gene>
<protein>
    <submittedName>
        <fullName evidence="1">Putative outer membrane protein</fullName>
    </submittedName>
</protein>
<proteinExistence type="predicted"/>
<dbReference type="Proteomes" id="UP000001847">
    <property type="component" value="Chromosome I"/>
</dbReference>
<dbReference type="KEGG" id="lbi:LEPBI_I3143"/>
<dbReference type="STRING" id="456481.LEPBI_I3143"/>
<sequence>MLSRFSLMVSFIKKKHFIVPLSNSESYIFQYHALNLHKHLIELERRQLLVFEKLDSFLDMESPVKLKAIWFQNGIQFLKAFFGREMLRRNQILKKTKISIRNSTAEARFAVIENYSDLNIQCKLGENRSVDANKFFDFGVTLNLSLLDKRQIQAKRIELKFILGKDLFSHQTRSLKSILNSAIIIYETVIEILKKLFIAYLSVTKDKLNFSDLEFKIDRLNFFSYLELDTQLHEIHHALYGSQLECIGKFTQVFFLRNNPEFTGESYAK</sequence>
<dbReference type="HOGENOM" id="CLU_1033637_0_0_12"/>
<keyword evidence="2" id="KW-1185">Reference proteome</keyword>
<dbReference type="BioCyc" id="LBIF456481:LEPBI_RS15390-MONOMER"/>
<dbReference type="EMBL" id="CP000786">
    <property type="protein sequence ID" value="ABZ99208.1"/>
    <property type="molecule type" value="Genomic_DNA"/>
</dbReference>
<dbReference type="AlphaFoldDB" id="B0SQ56"/>
<organism evidence="1 2">
    <name type="scientific">Leptospira biflexa serovar Patoc (strain Patoc 1 / ATCC 23582 / Paris)</name>
    <dbReference type="NCBI Taxonomy" id="456481"/>
    <lineage>
        <taxon>Bacteria</taxon>
        <taxon>Pseudomonadati</taxon>
        <taxon>Spirochaetota</taxon>
        <taxon>Spirochaetia</taxon>
        <taxon>Leptospirales</taxon>
        <taxon>Leptospiraceae</taxon>
        <taxon>Leptospira</taxon>
    </lineage>
</organism>
<evidence type="ECO:0000313" key="2">
    <source>
        <dbReference type="Proteomes" id="UP000001847"/>
    </source>
</evidence>